<dbReference type="EMBL" id="AAMJQQ010000017">
    <property type="protein sequence ID" value="EDI0448382.1"/>
    <property type="molecule type" value="Genomic_DNA"/>
</dbReference>
<feature type="domain" description="HTH araC/xylS-type" evidence="4">
    <location>
        <begin position="8"/>
        <end position="106"/>
    </location>
</feature>
<evidence type="ECO:0000259" key="4">
    <source>
        <dbReference type="PROSITE" id="PS01124"/>
    </source>
</evidence>
<dbReference type="AlphaFoldDB" id="A0A636IKD5"/>
<protein>
    <recommendedName>
        <fullName evidence="4">HTH araC/xylS-type domain-containing protein</fullName>
    </recommendedName>
</protein>
<comment type="caution">
    <text evidence="5">The sequence shown here is derived from an EMBL/GenBank/DDBJ whole genome shotgun (WGS) entry which is preliminary data.</text>
</comment>
<dbReference type="GO" id="GO:0043565">
    <property type="term" value="F:sequence-specific DNA binding"/>
    <property type="evidence" value="ECO:0007669"/>
    <property type="project" value="InterPro"/>
</dbReference>
<dbReference type="GO" id="GO:0003700">
    <property type="term" value="F:DNA-binding transcription factor activity"/>
    <property type="evidence" value="ECO:0007669"/>
    <property type="project" value="InterPro"/>
</dbReference>
<dbReference type="InterPro" id="IPR018060">
    <property type="entry name" value="HTH_AraC"/>
</dbReference>
<dbReference type="SUPFAM" id="SSF46689">
    <property type="entry name" value="Homeodomain-like"/>
    <property type="match status" value="2"/>
</dbReference>
<dbReference type="InterPro" id="IPR011256">
    <property type="entry name" value="Reg_factor_effector_dom_sf"/>
</dbReference>
<evidence type="ECO:0000256" key="3">
    <source>
        <dbReference type="ARBA" id="ARBA00023163"/>
    </source>
</evidence>
<sequence>MLKSKTVTDIISFIEDNLETRLNIETICEHTGYGRRYIQRIFKKHINMTLWQFIRYRRITRAALLLRLTSSKIIDISFRLQFDSQQSFSREFKKIVGLSPLQYRKSTDWDLKPILYGRVVDHKHPEPPEICHIDNGIIYGSEFHYEQKIIRHHKPSQLRWNKIDAFLAQEKTPAWLLTKIQSGNKCFESVKVHTVIGSEHMNDKIKHKTFKFESGLYIHMKHSGSKEKYFKKVNDLYLISMPYYGIKRKNGFDIEIIYKNGNDYICDIFIPINQE</sequence>
<dbReference type="PANTHER" id="PTHR47504:SF3">
    <property type="entry name" value="HTH-TYPE TRANSCRIPTIONAL REGULATOR YKGA-RELATED"/>
    <property type="match status" value="1"/>
</dbReference>
<dbReference type="PROSITE" id="PS01124">
    <property type="entry name" value="HTH_ARAC_FAMILY_2"/>
    <property type="match status" value="1"/>
</dbReference>
<accession>A0A636IKD5</accession>
<reference evidence="5" key="1">
    <citation type="submission" date="2018-07" db="EMBL/GenBank/DDBJ databases">
        <authorList>
            <person name="Ashton P.M."/>
            <person name="Dallman T."/>
            <person name="Nair S."/>
            <person name="De Pinna E."/>
            <person name="Peters T."/>
            <person name="Grant K."/>
        </authorList>
    </citation>
    <scope>NUCLEOTIDE SEQUENCE</scope>
    <source>
        <strain evidence="5">335522</strain>
    </source>
</reference>
<name>A0A636IKD5_SALNE</name>
<dbReference type="Pfam" id="PF12833">
    <property type="entry name" value="HTH_18"/>
    <property type="match status" value="1"/>
</dbReference>
<keyword evidence="2" id="KW-0238">DNA-binding</keyword>
<dbReference type="InterPro" id="IPR050959">
    <property type="entry name" value="MarA-like"/>
</dbReference>
<keyword evidence="1" id="KW-0805">Transcription regulation</keyword>
<proteinExistence type="predicted"/>
<dbReference type="InterPro" id="IPR009057">
    <property type="entry name" value="Homeodomain-like_sf"/>
</dbReference>
<dbReference type="Gene3D" id="3.20.80.10">
    <property type="entry name" value="Regulatory factor, effector binding domain"/>
    <property type="match status" value="1"/>
</dbReference>
<dbReference type="PANTHER" id="PTHR47504">
    <property type="entry name" value="RIGHT ORIGIN-BINDING PROTEIN"/>
    <property type="match status" value="1"/>
</dbReference>
<dbReference type="SMART" id="SM00342">
    <property type="entry name" value="HTH_ARAC"/>
    <property type="match status" value="1"/>
</dbReference>
<keyword evidence="3" id="KW-0804">Transcription</keyword>
<evidence type="ECO:0000256" key="1">
    <source>
        <dbReference type="ARBA" id="ARBA00023015"/>
    </source>
</evidence>
<evidence type="ECO:0000313" key="5">
    <source>
        <dbReference type="EMBL" id="EDI0448382.1"/>
    </source>
</evidence>
<dbReference type="InterPro" id="IPR018062">
    <property type="entry name" value="HTH_AraC-typ_CS"/>
</dbReference>
<gene>
    <name evidence="5" type="ORF">CC757_18220</name>
</gene>
<dbReference type="PROSITE" id="PS00041">
    <property type="entry name" value="HTH_ARAC_FAMILY_1"/>
    <property type="match status" value="1"/>
</dbReference>
<dbReference type="Gene3D" id="1.10.10.60">
    <property type="entry name" value="Homeodomain-like"/>
    <property type="match status" value="2"/>
</dbReference>
<dbReference type="SUPFAM" id="SSF55136">
    <property type="entry name" value="Probable bacterial effector-binding domain"/>
    <property type="match status" value="1"/>
</dbReference>
<evidence type="ECO:0000256" key="2">
    <source>
        <dbReference type="ARBA" id="ARBA00023125"/>
    </source>
</evidence>
<organism evidence="5">
    <name type="scientific">Salmonella newport</name>
    <dbReference type="NCBI Taxonomy" id="108619"/>
    <lineage>
        <taxon>Bacteria</taxon>
        <taxon>Pseudomonadati</taxon>
        <taxon>Pseudomonadota</taxon>
        <taxon>Gammaproteobacteria</taxon>
        <taxon>Enterobacterales</taxon>
        <taxon>Enterobacteriaceae</taxon>
        <taxon>Salmonella</taxon>
    </lineage>
</organism>